<dbReference type="InterPro" id="IPR005471">
    <property type="entry name" value="Tscrpt_reg_IclR_N"/>
</dbReference>
<dbReference type="SMART" id="SM00346">
    <property type="entry name" value="HTH_ICLR"/>
    <property type="match status" value="1"/>
</dbReference>
<keyword evidence="2" id="KW-0238">DNA-binding</keyword>
<dbReference type="GO" id="GO:0045892">
    <property type="term" value="P:negative regulation of DNA-templated transcription"/>
    <property type="evidence" value="ECO:0007669"/>
    <property type="project" value="TreeGrafter"/>
</dbReference>
<geneLocation type="plasmid" evidence="6 7">
    <name>unnamed2</name>
</geneLocation>
<evidence type="ECO:0000259" key="4">
    <source>
        <dbReference type="PROSITE" id="PS51077"/>
    </source>
</evidence>
<dbReference type="PROSITE" id="PS51077">
    <property type="entry name" value="HTH_ICLR"/>
    <property type="match status" value="1"/>
</dbReference>
<reference evidence="6 7" key="1">
    <citation type="submission" date="2022-04" db="EMBL/GenBank/DDBJ databases">
        <title>Diverse halophilic archaea isolated from saline environments.</title>
        <authorList>
            <person name="Cui H.-L."/>
        </authorList>
    </citation>
    <scope>NUCLEOTIDE SEQUENCE [LARGE SCALE GENOMIC DNA]</scope>
    <source>
        <strain evidence="6 7">XZYJT49</strain>
        <plasmid evidence="6 7">unnamed2</plasmid>
    </source>
</reference>
<evidence type="ECO:0000259" key="5">
    <source>
        <dbReference type="PROSITE" id="PS51078"/>
    </source>
</evidence>
<evidence type="ECO:0000256" key="3">
    <source>
        <dbReference type="ARBA" id="ARBA00023163"/>
    </source>
</evidence>
<keyword evidence="6" id="KW-0614">Plasmid</keyword>
<dbReference type="EMBL" id="CP096661">
    <property type="protein sequence ID" value="UPV76758.1"/>
    <property type="molecule type" value="Genomic_DNA"/>
</dbReference>
<dbReference type="AlphaFoldDB" id="A0A8U0I0Q3"/>
<sequence length="256" mass="28565">MRNHGGDGRTVKTTETAFTIIEGLEELDGARVTELADHLGLANSTVHSHLTTLYEMGYVVKEGDEYLVGSKFLKLGEAVKERREAFELIKPKVKQLAEETEERCQFIIEEYGRGVYLHRETGEQAVWTDSGLGNRIYLHSTAAGKSVLANLPESRVTEILDQWGLPALTENTITDRDELFEELNLIREQGYAVNKEESTEGLRAVGVPVMDGTDELVGALSVSGPTHRMKGEWFDREIPNLLLGTANELELNLKYS</sequence>
<name>A0A8U0I0Q3_9EURY</name>
<proteinExistence type="predicted"/>
<dbReference type="InterPro" id="IPR014757">
    <property type="entry name" value="Tscrpt_reg_IclR_C"/>
</dbReference>
<dbReference type="GO" id="GO:0003677">
    <property type="term" value="F:DNA binding"/>
    <property type="evidence" value="ECO:0007669"/>
    <property type="project" value="UniProtKB-KW"/>
</dbReference>
<keyword evidence="1" id="KW-0805">Transcription regulation</keyword>
<evidence type="ECO:0000313" key="7">
    <source>
        <dbReference type="Proteomes" id="UP000830729"/>
    </source>
</evidence>
<gene>
    <name evidence="6" type="ORF">M0R89_21425</name>
</gene>
<feature type="domain" description="IclR-ED" evidence="5">
    <location>
        <begin position="71"/>
        <end position="255"/>
    </location>
</feature>
<keyword evidence="3" id="KW-0804">Transcription</keyword>
<evidence type="ECO:0000256" key="2">
    <source>
        <dbReference type="ARBA" id="ARBA00023125"/>
    </source>
</evidence>
<dbReference type="GeneID" id="72187818"/>
<dbReference type="InterPro" id="IPR050707">
    <property type="entry name" value="HTH_MetabolicPath_Reg"/>
</dbReference>
<dbReference type="InterPro" id="IPR036388">
    <property type="entry name" value="WH-like_DNA-bd_sf"/>
</dbReference>
<dbReference type="CDD" id="cd00090">
    <property type="entry name" value="HTH_ARSR"/>
    <property type="match status" value="1"/>
</dbReference>
<dbReference type="Pfam" id="PF01614">
    <property type="entry name" value="IclR_C"/>
    <property type="match status" value="1"/>
</dbReference>
<dbReference type="InterPro" id="IPR036390">
    <property type="entry name" value="WH_DNA-bd_sf"/>
</dbReference>
<dbReference type="Pfam" id="PF09339">
    <property type="entry name" value="HTH_IclR"/>
    <property type="match status" value="1"/>
</dbReference>
<dbReference type="Proteomes" id="UP000830729">
    <property type="component" value="Plasmid unnamed2"/>
</dbReference>
<evidence type="ECO:0000313" key="6">
    <source>
        <dbReference type="EMBL" id="UPV76758.1"/>
    </source>
</evidence>
<feature type="domain" description="HTH iclR-type" evidence="4">
    <location>
        <begin position="11"/>
        <end position="70"/>
    </location>
</feature>
<dbReference type="PROSITE" id="PS51078">
    <property type="entry name" value="ICLR_ED"/>
    <property type="match status" value="1"/>
</dbReference>
<dbReference type="SUPFAM" id="SSF55781">
    <property type="entry name" value="GAF domain-like"/>
    <property type="match status" value="1"/>
</dbReference>
<dbReference type="KEGG" id="halx:M0R89_21425"/>
<dbReference type="GO" id="GO:0003700">
    <property type="term" value="F:DNA-binding transcription factor activity"/>
    <property type="evidence" value="ECO:0007669"/>
    <property type="project" value="TreeGrafter"/>
</dbReference>
<accession>A0A8U0I0Q3</accession>
<keyword evidence="7" id="KW-1185">Reference proteome</keyword>
<dbReference type="Gene3D" id="3.30.450.40">
    <property type="match status" value="1"/>
</dbReference>
<dbReference type="RefSeq" id="WP_248652791.1">
    <property type="nucleotide sequence ID" value="NZ_CP096661.1"/>
</dbReference>
<dbReference type="PANTHER" id="PTHR30136:SF35">
    <property type="entry name" value="HTH-TYPE TRANSCRIPTIONAL REGULATOR RV1719"/>
    <property type="match status" value="1"/>
</dbReference>
<dbReference type="Gene3D" id="1.10.10.10">
    <property type="entry name" value="Winged helix-like DNA-binding domain superfamily/Winged helix DNA-binding domain"/>
    <property type="match status" value="1"/>
</dbReference>
<dbReference type="SUPFAM" id="SSF46785">
    <property type="entry name" value="Winged helix' DNA-binding domain"/>
    <property type="match status" value="1"/>
</dbReference>
<dbReference type="InterPro" id="IPR029016">
    <property type="entry name" value="GAF-like_dom_sf"/>
</dbReference>
<evidence type="ECO:0000256" key="1">
    <source>
        <dbReference type="ARBA" id="ARBA00023015"/>
    </source>
</evidence>
<organism evidence="6 7">
    <name type="scientific">Halorussus limi</name>
    <dbReference type="NCBI Taxonomy" id="2938695"/>
    <lineage>
        <taxon>Archaea</taxon>
        <taxon>Methanobacteriati</taxon>
        <taxon>Methanobacteriota</taxon>
        <taxon>Stenosarchaea group</taxon>
        <taxon>Halobacteria</taxon>
        <taxon>Halobacteriales</taxon>
        <taxon>Haladaptataceae</taxon>
        <taxon>Halorussus</taxon>
    </lineage>
</organism>
<dbReference type="PANTHER" id="PTHR30136">
    <property type="entry name" value="HELIX-TURN-HELIX TRANSCRIPTIONAL REGULATOR, ICLR FAMILY"/>
    <property type="match status" value="1"/>
</dbReference>
<protein>
    <submittedName>
        <fullName evidence="6">IclR family transcriptional regulator</fullName>
    </submittedName>
</protein>
<dbReference type="InterPro" id="IPR011991">
    <property type="entry name" value="ArsR-like_HTH"/>
</dbReference>